<reference evidence="1" key="1">
    <citation type="submission" date="2021-02" db="EMBL/GenBank/DDBJ databases">
        <authorList>
            <person name="Dougan E. K."/>
            <person name="Rhodes N."/>
            <person name="Thang M."/>
            <person name="Chan C."/>
        </authorList>
    </citation>
    <scope>NUCLEOTIDE SEQUENCE</scope>
</reference>
<dbReference type="EMBL" id="CAJNJA010011872">
    <property type="protein sequence ID" value="CAE7282185.1"/>
    <property type="molecule type" value="Genomic_DNA"/>
</dbReference>
<feature type="non-terminal residue" evidence="1">
    <location>
        <position position="122"/>
    </location>
</feature>
<evidence type="ECO:0000313" key="1">
    <source>
        <dbReference type="EMBL" id="CAE7282185.1"/>
    </source>
</evidence>
<proteinExistence type="predicted"/>
<organism evidence="1 2">
    <name type="scientific">Symbiodinium necroappetens</name>
    <dbReference type="NCBI Taxonomy" id="1628268"/>
    <lineage>
        <taxon>Eukaryota</taxon>
        <taxon>Sar</taxon>
        <taxon>Alveolata</taxon>
        <taxon>Dinophyceae</taxon>
        <taxon>Suessiales</taxon>
        <taxon>Symbiodiniaceae</taxon>
        <taxon>Symbiodinium</taxon>
    </lineage>
</organism>
<dbReference type="AlphaFoldDB" id="A0A812ND86"/>
<protein>
    <submittedName>
        <fullName evidence="1">Kcnh1 protein</fullName>
    </submittedName>
</protein>
<sequence>TFAPADTVFEAEVIANHAYFMTSGMLVYELSGYKVHLNGAPEEPQWLVEMSLWIPWLHLGELTTEDVSGLVLLEVEKFAACIRRSFNGHSLARDFAQKVVNRMNEMEVVTDLWQMPPKEDPE</sequence>
<name>A0A812ND86_9DINO</name>
<evidence type="ECO:0000313" key="2">
    <source>
        <dbReference type="Proteomes" id="UP000601435"/>
    </source>
</evidence>
<keyword evidence="2" id="KW-1185">Reference proteome</keyword>
<comment type="caution">
    <text evidence="1">The sequence shown here is derived from an EMBL/GenBank/DDBJ whole genome shotgun (WGS) entry which is preliminary data.</text>
</comment>
<feature type="non-terminal residue" evidence="1">
    <location>
        <position position="1"/>
    </location>
</feature>
<accession>A0A812ND86</accession>
<dbReference type="Proteomes" id="UP000601435">
    <property type="component" value="Unassembled WGS sequence"/>
</dbReference>
<dbReference type="OrthoDB" id="420475at2759"/>
<gene>
    <name evidence="1" type="primary">Kcnh1</name>
    <name evidence="1" type="ORF">SNEC2469_LOCUS6878</name>
</gene>